<dbReference type="Proteomes" id="UP000712045">
    <property type="component" value="Unassembled WGS sequence"/>
</dbReference>
<evidence type="ECO:0000313" key="3">
    <source>
        <dbReference type="EMBL" id="MBM7058391.1"/>
    </source>
</evidence>
<dbReference type="GO" id="GO:0008168">
    <property type="term" value="F:methyltransferase activity"/>
    <property type="evidence" value="ECO:0007669"/>
    <property type="project" value="UniProtKB-KW"/>
</dbReference>
<comment type="caution">
    <text evidence="3">The sequence shown here is derived from an EMBL/GenBank/DDBJ whole genome shotgun (WGS) entry which is preliminary data.</text>
</comment>
<evidence type="ECO:0000313" key="4">
    <source>
        <dbReference type="Proteomes" id="UP000712045"/>
    </source>
</evidence>
<dbReference type="Gene3D" id="3.40.50.150">
    <property type="entry name" value="Vaccinia Virus protein VP39"/>
    <property type="match status" value="2"/>
</dbReference>
<dbReference type="InterPro" id="IPR029063">
    <property type="entry name" value="SAM-dependent_MTases_sf"/>
</dbReference>
<evidence type="ECO:0000256" key="1">
    <source>
        <dbReference type="SAM" id="MobiDB-lite"/>
    </source>
</evidence>
<reference evidence="3 4" key="1">
    <citation type="submission" date="2021-02" db="EMBL/GenBank/DDBJ databases">
        <title>Genome Streptomyces sp. RHZ10.</title>
        <authorList>
            <person name="Besaury L."/>
        </authorList>
    </citation>
    <scope>NUCLEOTIDE SEQUENCE [LARGE SCALE GENOMIC DNA]</scope>
    <source>
        <strain evidence="3 4">RHZ10</strain>
    </source>
</reference>
<protein>
    <submittedName>
        <fullName evidence="3">Class I SAM-dependent methyltransferase</fullName>
    </submittedName>
</protein>
<evidence type="ECO:0000259" key="2">
    <source>
        <dbReference type="Pfam" id="PF08241"/>
    </source>
</evidence>
<dbReference type="Pfam" id="PF05711">
    <property type="entry name" value="TylF"/>
    <property type="match status" value="1"/>
</dbReference>
<proteinExistence type="predicted"/>
<dbReference type="SUPFAM" id="SSF53335">
    <property type="entry name" value="S-adenosyl-L-methionine-dependent methyltransferases"/>
    <property type="match status" value="2"/>
</dbReference>
<gene>
    <name evidence="3" type="ORF">JS521_32415</name>
</gene>
<feature type="domain" description="Methyltransferase type 11" evidence="2">
    <location>
        <begin position="68"/>
        <end position="119"/>
    </location>
</feature>
<feature type="region of interest" description="Disordered" evidence="1">
    <location>
        <begin position="222"/>
        <end position="248"/>
    </location>
</feature>
<accession>A0ABS2I5C7</accession>
<dbReference type="Pfam" id="PF08241">
    <property type="entry name" value="Methyltransf_11"/>
    <property type="match status" value="1"/>
</dbReference>
<dbReference type="EMBL" id="JAFEUF010000314">
    <property type="protein sequence ID" value="MBM7058391.1"/>
    <property type="molecule type" value="Genomic_DNA"/>
</dbReference>
<dbReference type="InterPro" id="IPR013216">
    <property type="entry name" value="Methyltransf_11"/>
</dbReference>
<dbReference type="CDD" id="cd02440">
    <property type="entry name" value="AdoMet_MTases"/>
    <property type="match status" value="1"/>
</dbReference>
<keyword evidence="4" id="KW-1185">Reference proteome</keyword>
<dbReference type="GO" id="GO:0032259">
    <property type="term" value="P:methylation"/>
    <property type="evidence" value="ECO:0007669"/>
    <property type="project" value="UniProtKB-KW"/>
</dbReference>
<keyword evidence="3" id="KW-0808">Transferase</keyword>
<organism evidence="3 4">
    <name type="scientific">Streptomyces durocortorensis</name>
    <dbReference type="NCBI Taxonomy" id="2811104"/>
    <lineage>
        <taxon>Bacteria</taxon>
        <taxon>Bacillati</taxon>
        <taxon>Actinomycetota</taxon>
        <taxon>Actinomycetes</taxon>
        <taxon>Kitasatosporales</taxon>
        <taxon>Streptomycetaceae</taxon>
        <taxon>Streptomyces</taxon>
    </lineage>
</organism>
<dbReference type="PANTHER" id="PTHR40036">
    <property type="entry name" value="MACROCIN O-METHYLTRANSFERASE"/>
    <property type="match status" value="1"/>
</dbReference>
<name>A0ABS2I5C7_9ACTN</name>
<dbReference type="PANTHER" id="PTHR40036:SF1">
    <property type="entry name" value="MACROCIN O-METHYLTRANSFERASE"/>
    <property type="match status" value="1"/>
</dbReference>
<keyword evidence="3" id="KW-0489">Methyltransferase</keyword>
<dbReference type="InterPro" id="IPR008884">
    <property type="entry name" value="TylF_MeTrfase"/>
</dbReference>
<sequence>MHRSAYEQMELCIQEYLPVQGPASGNGAYRVVDLGSRISGKQTRTHRALLAGHPIDYFGVDVQDGPNVDAVMTKPYRIPARSNSADVVLSGQAFEHIPFFWASMLEIARILKPGGHAFITAPSRGHVHDAQDCWRYYPDGFRALAAHSRLELVEAYTDFPPHKGIWHDYRAIDRKAAYWGDSVGVFRKPQRYPRLTMFAVRELAVWWANRVGGVDGVPLPRPVDGRDRCGRPEPAAVPEQSSEPAPAFPADYDDEAKDIIRAVKPYSMTSPERLNAFILATRYIARHDIPGDIVECGVWRGGSMQACARTLLSAGETERDLYLFDTYEGMTPPTAEDLRRDGRPAQELLDAQGKDRPIWAVASLEDVKAGFENVPYPKERVHYVQGRVEDTVPGKAPEQISILRLDTDWYASTKHELEHLYDRLVPGGVLLIDDYGYWQGSRQAVDEFLEKTGERLLLLRMDEGRIAVKP</sequence>